<sequence length="256" mass="29181">MESLKKVNYSNFNILVVDNGSTDGSVDTLKEKFPEVSILALENNLGYAGGNNRGFDSLEPDPPKFVIFLNNDTIVDENFIEPLVKQLLTKKHAGQTVPKIYYENDPQLIWYAGGIVNLWTGSIYHSGIRQNDGPDYSKTHKTKYATGCCFCMRYDEFKEFGGFDENFPMYSEDVDLSLWIRSAGKQVWFVPDSKIWHKVSASIGGEFSFGKLVRKAKGIFLLIKKHANPIQWITITILLPIQLIMIIIKLIFKIRR</sequence>
<protein>
    <recommendedName>
        <fullName evidence="5">Glycosyltransferase 2-like domain-containing protein</fullName>
    </recommendedName>
</protein>
<dbReference type="Gene3D" id="3.90.550.10">
    <property type="entry name" value="Spore Coat Polysaccharide Biosynthesis Protein SpsA, Chain A"/>
    <property type="match status" value="1"/>
</dbReference>
<dbReference type="CDD" id="cd04186">
    <property type="entry name" value="GT_2_like_c"/>
    <property type="match status" value="1"/>
</dbReference>
<dbReference type="PANTHER" id="PTHR43179">
    <property type="entry name" value="RHAMNOSYLTRANSFERASE WBBL"/>
    <property type="match status" value="1"/>
</dbReference>
<keyword evidence="2" id="KW-0328">Glycosyltransferase</keyword>
<organism evidence="6">
    <name type="scientific">marine metagenome</name>
    <dbReference type="NCBI Taxonomy" id="408172"/>
    <lineage>
        <taxon>unclassified sequences</taxon>
        <taxon>metagenomes</taxon>
        <taxon>ecological metagenomes</taxon>
    </lineage>
</organism>
<accession>A0A381UFT5</accession>
<comment type="similarity">
    <text evidence="1">Belongs to the glycosyltransferase 2 family.</text>
</comment>
<proteinExistence type="inferred from homology"/>
<dbReference type="EMBL" id="UINC01006363">
    <property type="protein sequence ID" value="SVA27076.1"/>
    <property type="molecule type" value="Genomic_DNA"/>
</dbReference>
<gene>
    <name evidence="6" type="ORF">METZ01_LOCUS79930</name>
</gene>
<keyword evidence="3" id="KW-0808">Transferase</keyword>
<dbReference type="SUPFAM" id="SSF53448">
    <property type="entry name" value="Nucleotide-diphospho-sugar transferases"/>
    <property type="match status" value="1"/>
</dbReference>
<feature type="transmembrane region" description="Helical" evidence="4">
    <location>
        <begin position="232"/>
        <end position="252"/>
    </location>
</feature>
<evidence type="ECO:0000256" key="1">
    <source>
        <dbReference type="ARBA" id="ARBA00006739"/>
    </source>
</evidence>
<feature type="domain" description="Glycosyltransferase 2-like" evidence="5">
    <location>
        <begin position="2"/>
        <end position="158"/>
    </location>
</feature>
<evidence type="ECO:0000256" key="4">
    <source>
        <dbReference type="SAM" id="Phobius"/>
    </source>
</evidence>
<dbReference type="AlphaFoldDB" id="A0A381UFT5"/>
<evidence type="ECO:0000313" key="6">
    <source>
        <dbReference type="EMBL" id="SVA27076.1"/>
    </source>
</evidence>
<keyword evidence="4" id="KW-0812">Transmembrane</keyword>
<keyword evidence="4" id="KW-0472">Membrane</keyword>
<evidence type="ECO:0000256" key="3">
    <source>
        <dbReference type="ARBA" id="ARBA00022679"/>
    </source>
</evidence>
<dbReference type="InterPro" id="IPR029044">
    <property type="entry name" value="Nucleotide-diphossugar_trans"/>
</dbReference>
<dbReference type="GO" id="GO:0016757">
    <property type="term" value="F:glycosyltransferase activity"/>
    <property type="evidence" value="ECO:0007669"/>
    <property type="project" value="UniProtKB-KW"/>
</dbReference>
<keyword evidence="4" id="KW-1133">Transmembrane helix</keyword>
<evidence type="ECO:0000259" key="5">
    <source>
        <dbReference type="Pfam" id="PF00535"/>
    </source>
</evidence>
<name>A0A381UFT5_9ZZZZ</name>
<dbReference type="Pfam" id="PF00535">
    <property type="entry name" value="Glycos_transf_2"/>
    <property type="match status" value="1"/>
</dbReference>
<dbReference type="InterPro" id="IPR001173">
    <property type="entry name" value="Glyco_trans_2-like"/>
</dbReference>
<dbReference type="PANTHER" id="PTHR43179:SF12">
    <property type="entry name" value="GALACTOFURANOSYLTRANSFERASE GLFT2"/>
    <property type="match status" value="1"/>
</dbReference>
<reference evidence="6" key="1">
    <citation type="submission" date="2018-05" db="EMBL/GenBank/DDBJ databases">
        <authorList>
            <person name="Lanie J.A."/>
            <person name="Ng W.-L."/>
            <person name="Kazmierczak K.M."/>
            <person name="Andrzejewski T.M."/>
            <person name="Davidsen T.M."/>
            <person name="Wayne K.J."/>
            <person name="Tettelin H."/>
            <person name="Glass J.I."/>
            <person name="Rusch D."/>
            <person name="Podicherti R."/>
            <person name="Tsui H.-C.T."/>
            <person name="Winkler M.E."/>
        </authorList>
    </citation>
    <scope>NUCLEOTIDE SEQUENCE</scope>
</reference>
<evidence type="ECO:0000256" key="2">
    <source>
        <dbReference type="ARBA" id="ARBA00022676"/>
    </source>
</evidence>